<dbReference type="AlphaFoldDB" id="A0A0E0I517"/>
<protein>
    <submittedName>
        <fullName evidence="1">Uncharacterized protein</fullName>
    </submittedName>
</protein>
<reference evidence="1" key="2">
    <citation type="submission" date="2018-04" db="EMBL/GenBank/DDBJ databases">
        <title>OnivRS2 (Oryza nivara Reference Sequence Version 2).</title>
        <authorList>
            <person name="Zhang J."/>
            <person name="Kudrna D."/>
            <person name="Lee S."/>
            <person name="Talag J."/>
            <person name="Rajasekar S."/>
            <person name="Welchert J."/>
            <person name="Hsing Y.-I."/>
            <person name="Wing R.A."/>
        </authorList>
    </citation>
    <scope>NUCLEOTIDE SEQUENCE [LARGE SCALE GENOMIC DNA]</scope>
    <source>
        <strain evidence="1">SL10</strain>
    </source>
</reference>
<proteinExistence type="predicted"/>
<dbReference type="Gramene" id="ONIVA07G24410.1">
    <property type="protein sequence ID" value="ONIVA07G24410.1"/>
    <property type="gene ID" value="ONIVA07G24410"/>
</dbReference>
<evidence type="ECO:0000313" key="2">
    <source>
        <dbReference type="Proteomes" id="UP000006591"/>
    </source>
</evidence>
<name>A0A0E0I517_ORYNI</name>
<dbReference type="EnsemblPlants" id="ONIVA07G24410.1">
    <property type="protein sequence ID" value="ONIVA07G24410.1"/>
    <property type="gene ID" value="ONIVA07G24410"/>
</dbReference>
<dbReference type="HOGENOM" id="CLU_1952293_0_0_1"/>
<reference evidence="1" key="1">
    <citation type="submission" date="2015-04" db="UniProtKB">
        <authorList>
            <consortium name="EnsemblPlants"/>
        </authorList>
    </citation>
    <scope>IDENTIFICATION</scope>
    <source>
        <strain evidence="1">SL10</strain>
    </source>
</reference>
<evidence type="ECO:0000313" key="1">
    <source>
        <dbReference type="EnsemblPlants" id="ONIVA07G24410.1"/>
    </source>
</evidence>
<accession>A0A0E0I517</accession>
<sequence>MPLPAGCLHRLTTRATGGGGAARRGDQLVATVPAGRRARGSRRGEGEGTIHAIPQWILIIICIQKWVSSFRFVISIQKRRYQLHRPRDDYNSKALCELCNNLRSIQPDSWMFISTGPVQHADQPGHRLR</sequence>
<keyword evidence="2" id="KW-1185">Reference proteome</keyword>
<dbReference type="Proteomes" id="UP000006591">
    <property type="component" value="Chromosome 7"/>
</dbReference>
<organism evidence="1">
    <name type="scientific">Oryza nivara</name>
    <name type="common">Indian wild rice</name>
    <name type="synonym">Oryza sativa f. spontanea</name>
    <dbReference type="NCBI Taxonomy" id="4536"/>
    <lineage>
        <taxon>Eukaryota</taxon>
        <taxon>Viridiplantae</taxon>
        <taxon>Streptophyta</taxon>
        <taxon>Embryophyta</taxon>
        <taxon>Tracheophyta</taxon>
        <taxon>Spermatophyta</taxon>
        <taxon>Magnoliopsida</taxon>
        <taxon>Liliopsida</taxon>
        <taxon>Poales</taxon>
        <taxon>Poaceae</taxon>
        <taxon>BOP clade</taxon>
        <taxon>Oryzoideae</taxon>
        <taxon>Oryzeae</taxon>
        <taxon>Oryzinae</taxon>
        <taxon>Oryza</taxon>
    </lineage>
</organism>